<reference evidence="1 2" key="1">
    <citation type="submission" date="2016-12" db="EMBL/GenBank/DDBJ databases">
        <title>Draft genome sequences of seven strains of Pseudomonas fluorescens that produce 4-formylaminooxyvinylglycine.</title>
        <authorList>
            <person name="Okrent R.A."/>
            <person name="Manning V.A."/>
            <person name="Trippe K.M."/>
        </authorList>
    </citation>
    <scope>NUCLEOTIDE SEQUENCE [LARGE SCALE GENOMIC DNA]</scope>
    <source>
        <strain evidence="1 2">P5A</strain>
    </source>
</reference>
<organism evidence="1 2">
    <name type="scientific">Pseudomonas fluorescens</name>
    <dbReference type="NCBI Taxonomy" id="294"/>
    <lineage>
        <taxon>Bacteria</taxon>
        <taxon>Pseudomonadati</taxon>
        <taxon>Pseudomonadota</taxon>
        <taxon>Gammaproteobacteria</taxon>
        <taxon>Pseudomonadales</taxon>
        <taxon>Pseudomonadaceae</taxon>
        <taxon>Pseudomonas</taxon>
    </lineage>
</organism>
<sequence length="135" mass="14265">MIAGASHAAEAKTTFKPFSGVDISGVYECVGTDVHDGEGKSEMTLTLDSKYSSGKFGGYKAKVEADGALVYNGSVVADRDHLAMNFVNVDPSKKDFGVALAKVSSPSKGKFKIEKTYYEPEYMGGGNGVETCTSK</sequence>
<comment type="caution">
    <text evidence="1">The sequence shown here is derived from an EMBL/GenBank/DDBJ whole genome shotgun (WGS) entry which is preliminary data.</text>
</comment>
<protein>
    <submittedName>
        <fullName evidence="1">Uncharacterized protein</fullName>
    </submittedName>
</protein>
<proteinExistence type="predicted"/>
<gene>
    <name evidence="1" type="ORF">BFW87_00090</name>
</gene>
<dbReference type="AlphaFoldDB" id="A0A1T2Z9U2"/>
<accession>A0A1T2Z9U2</accession>
<evidence type="ECO:0000313" key="1">
    <source>
        <dbReference type="EMBL" id="OPB01059.1"/>
    </source>
</evidence>
<name>A0A1T2Z9U2_PSEFL</name>
<evidence type="ECO:0000313" key="2">
    <source>
        <dbReference type="Proteomes" id="UP000190965"/>
    </source>
</evidence>
<dbReference type="Proteomes" id="UP000190965">
    <property type="component" value="Unassembled WGS sequence"/>
</dbReference>
<dbReference type="EMBL" id="MSDF01000001">
    <property type="protein sequence ID" value="OPB01059.1"/>
    <property type="molecule type" value="Genomic_DNA"/>
</dbReference>